<gene>
    <name evidence="5" type="ORF">HQR01_02930</name>
</gene>
<organism evidence="5 6">
    <name type="scientific">Erythrobacter mangrovi</name>
    <dbReference type="NCBI Taxonomy" id="2739433"/>
    <lineage>
        <taxon>Bacteria</taxon>
        <taxon>Pseudomonadati</taxon>
        <taxon>Pseudomonadota</taxon>
        <taxon>Alphaproteobacteria</taxon>
        <taxon>Sphingomonadales</taxon>
        <taxon>Erythrobacteraceae</taxon>
        <taxon>Erythrobacter/Porphyrobacter group</taxon>
        <taxon>Erythrobacter</taxon>
    </lineage>
</organism>
<dbReference type="Pfam" id="PF00023">
    <property type="entry name" value="Ank"/>
    <property type="match status" value="1"/>
</dbReference>
<keyword evidence="2 3" id="KW-0040">ANK repeat</keyword>
<reference evidence="5 6" key="1">
    <citation type="submission" date="2020-05" db="EMBL/GenBank/DDBJ databases">
        <title>Erythrobacter mangrovi sp. nov., isolated from rhizosphere soil of mangrove plant (Kandelia candel).</title>
        <authorList>
            <person name="Ye Y.H."/>
        </authorList>
    </citation>
    <scope>NUCLEOTIDE SEQUENCE [LARGE SCALE GENOMIC DNA]</scope>
    <source>
        <strain evidence="5 6">EB310</strain>
    </source>
</reference>
<evidence type="ECO:0000313" key="6">
    <source>
        <dbReference type="Proteomes" id="UP000504693"/>
    </source>
</evidence>
<dbReference type="GO" id="GO:0085020">
    <property type="term" value="P:protein K6-linked ubiquitination"/>
    <property type="evidence" value="ECO:0007669"/>
    <property type="project" value="TreeGrafter"/>
</dbReference>
<evidence type="ECO:0000256" key="4">
    <source>
        <dbReference type="SAM" id="SignalP"/>
    </source>
</evidence>
<dbReference type="SUPFAM" id="SSF48403">
    <property type="entry name" value="Ankyrin repeat"/>
    <property type="match status" value="1"/>
</dbReference>
<feature type="repeat" description="ANK" evidence="3">
    <location>
        <begin position="68"/>
        <end position="100"/>
    </location>
</feature>
<protein>
    <submittedName>
        <fullName evidence="5">Ankyrin repeat domain-containing protein</fullName>
    </submittedName>
</protein>
<keyword evidence="4" id="KW-0732">Signal</keyword>
<feature type="repeat" description="ANK" evidence="3">
    <location>
        <begin position="101"/>
        <end position="133"/>
    </location>
</feature>
<evidence type="ECO:0000256" key="2">
    <source>
        <dbReference type="ARBA" id="ARBA00023043"/>
    </source>
</evidence>
<evidence type="ECO:0000313" key="5">
    <source>
        <dbReference type="EMBL" id="QKG70403.1"/>
    </source>
</evidence>
<dbReference type="PANTHER" id="PTHR24171:SF8">
    <property type="entry name" value="BRCA1-ASSOCIATED RING DOMAIN PROTEIN 1"/>
    <property type="match status" value="1"/>
</dbReference>
<feature type="chain" id="PRO_5028943103" evidence="4">
    <location>
        <begin position="29"/>
        <end position="205"/>
    </location>
</feature>
<keyword evidence="1" id="KW-0677">Repeat</keyword>
<dbReference type="InterPro" id="IPR036770">
    <property type="entry name" value="Ankyrin_rpt-contain_sf"/>
</dbReference>
<dbReference type="PROSITE" id="PS50297">
    <property type="entry name" value="ANK_REP_REGION"/>
    <property type="match status" value="3"/>
</dbReference>
<name>A0A7D4B6L3_9SPHN</name>
<sequence length="205" mass="22426">MFKRVLDVKLGAILGFAILALVASPADAQRKREGYEFLEAVRDRDGTKASELLDEPGSVLVNARDITSGETGLHIATQRRDPTWVRFLLQKGANPNIETRDGVSPLEIAVQLGFIEGVELLLKHGAQVDTTNIAGETPLISAVHRRDVEMIRALIAKGANPERADNSGRTARDYAELMGARSRVLDEIERAIAERGEKSKDYGPN</sequence>
<dbReference type="AlphaFoldDB" id="A0A7D4B6L3"/>
<dbReference type="GO" id="GO:0004842">
    <property type="term" value="F:ubiquitin-protein transferase activity"/>
    <property type="evidence" value="ECO:0007669"/>
    <property type="project" value="TreeGrafter"/>
</dbReference>
<dbReference type="SMART" id="SM00248">
    <property type="entry name" value="ANK"/>
    <property type="match status" value="3"/>
</dbReference>
<feature type="signal peptide" evidence="4">
    <location>
        <begin position="1"/>
        <end position="28"/>
    </location>
</feature>
<feature type="repeat" description="ANK" evidence="3">
    <location>
        <begin position="134"/>
        <end position="166"/>
    </location>
</feature>
<evidence type="ECO:0000256" key="1">
    <source>
        <dbReference type="ARBA" id="ARBA00022737"/>
    </source>
</evidence>
<dbReference type="Proteomes" id="UP000504693">
    <property type="component" value="Chromosome"/>
</dbReference>
<dbReference type="PROSITE" id="PS50088">
    <property type="entry name" value="ANK_REPEAT"/>
    <property type="match status" value="3"/>
</dbReference>
<keyword evidence="6" id="KW-1185">Reference proteome</keyword>
<dbReference type="InterPro" id="IPR002110">
    <property type="entry name" value="Ankyrin_rpt"/>
</dbReference>
<dbReference type="Gene3D" id="1.25.40.20">
    <property type="entry name" value="Ankyrin repeat-containing domain"/>
    <property type="match status" value="1"/>
</dbReference>
<dbReference type="PANTHER" id="PTHR24171">
    <property type="entry name" value="ANKYRIN REPEAT DOMAIN-CONTAINING PROTEIN 39-RELATED"/>
    <property type="match status" value="1"/>
</dbReference>
<dbReference type="KEGG" id="emv:HQR01_02930"/>
<accession>A0A7D4B6L3</accession>
<dbReference type="Pfam" id="PF12796">
    <property type="entry name" value="Ank_2"/>
    <property type="match status" value="1"/>
</dbReference>
<dbReference type="EMBL" id="CP053921">
    <property type="protein sequence ID" value="QKG70403.1"/>
    <property type="molecule type" value="Genomic_DNA"/>
</dbReference>
<evidence type="ECO:0000256" key="3">
    <source>
        <dbReference type="PROSITE-ProRule" id="PRU00023"/>
    </source>
</evidence>
<proteinExistence type="predicted"/>